<keyword evidence="2" id="KW-1185">Reference proteome</keyword>
<proteinExistence type="predicted"/>
<reference evidence="1 2" key="1">
    <citation type="submission" date="2020-08" db="EMBL/GenBank/DDBJ databases">
        <title>Genomic Encyclopedia of Type Strains, Phase IV (KMG-IV): sequencing the most valuable type-strain genomes for metagenomic binning, comparative biology and taxonomic classification.</title>
        <authorList>
            <person name="Goeker M."/>
        </authorList>
    </citation>
    <scope>NUCLEOTIDE SEQUENCE [LARGE SCALE GENOMIC DNA]</scope>
    <source>
        <strain evidence="1 2">DSM 5391</strain>
    </source>
</reference>
<dbReference type="SUPFAM" id="SSF160387">
    <property type="entry name" value="NosL/MerB-like"/>
    <property type="match status" value="1"/>
</dbReference>
<organism evidence="1 2">
    <name type="scientific">Bacillus benzoevorans</name>
    <dbReference type="NCBI Taxonomy" id="1456"/>
    <lineage>
        <taxon>Bacteria</taxon>
        <taxon>Bacillati</taxon>
        <taxon>Bacillota</taxon>
        <taxon>Bacilli</taxon>
        <taxon>Bacillales</taxon>
        <taxon>Bacillaceae</taxon>
        <taxon>Bacillus</taxon>
    </lineage>
</organism>
<dbReference type="PANTHER" id="PTHR41247:SF1">
    <property type="entry name" value="HTH-TYPE TRANSCRIPTIONAL REPRESSOR YCNK"/>
    <property type="match status" value="1"/>
</dbReference>
<evidence type="ECO:0000313" key="1">
    <source>
        <dbReference type="EMBL" id="MBB6447337.1"/>
    </source>
</evidence>
<dbReference type="PANTHER" id="PTHR41247">
    <property type="entry name" value="HTH-TYPE TRANSCRIPTIONAL REPRESSOR YCNK"/>
    <property type="match status" value="1"/>
</dbReference>
<protein>
    <submittedName>
        <fullName evidence="1">Copper chaperone NosL</fullName>
    </submittedName>
</protein>
<dbReference type="EMBL" id="JACHGK010000020">
    <property type="protein sequence ID" value="MBB6447337.1"/>
    <property type="molecule type" value="Genomic_DNA"/>
</dbReference>
<gene>
    <name evidence="1" type="ORF">HNR53_004017</name>
</gene>
<accession>A0A7X0HUX2</accession>
<dbReference type="Pfam" id="PF05573">
    <property type="entry name" value="NosL"/>
    <property type="match status" value="1"/>
</dbReference>
<dbReference type="InterPro" id="IPR008719">
    <property type="entry name" value="N2O_reductase_NosL"/>
</dbReference>
<name>A0A7X0HUX2_9BACI</name>
<dbReference type="Gene3D" id="3.30.70.2050">
    <property type="match status" value="1"/>
</dbReference>
<dbReference type="PROSITE" id="PS51257">
    <property type="entry name" value="PROKAR_LIPOPROTEIN"/>
    <property type="match status" value="1"/>
</dbReference>
<sequence length="161" mass="18696">MKKWFLTSFTFAVMLFIISGCGNKEIEPRAIDEKNDKCVQCNMAVADDQFATQLVTEKGQIFTFDDIGCMFQWKEQNQNEKIAAEFVRDYETLEWIKLDEAFYVYHKEIYTPMAYNVVSFATEENAKKFAAEYGAEMMKGTEINEHSWGMSEEGMEGHSHE</sequence>
<dbReference type="AlphaFoldDB" id="A0A7X0HUX2"/>
<evidence type="ECO:0000313" key="2">
    <source>
        <dbReference type="Proteomes" id="UP000531594"/>
    </source>
</evidence>
<dbReference type="Proteomes" id="UP000531594">
    <property type="component" value="Unassembled WGS sequence"/>
</dbReference>
<dbReference type="RefSeq" id="WP_246439699.1">
    <property type="nucleotide sequence ID" value="NZ_JACHGK010000020.1"/>
</dbReference>
<comment type="caution">
    <text evidence="1">The sequence shown here is derived from an EMBL/GenBank/DDBJ whole genome shotgun (WGS) entry which is preliminary data.</text>
</comment>